<protein>
    <recommendedName>
        <fullName evidence="6 15">tRNA (guanine-N(1)-)-methyltransferase</fullName>
        <ecNumber evidence="5 15">2.1.1.228</ecNumber>
    </recommendedName>
    <alternativeName>
        <fullName evidence="12 15">M1G-methyltransferase</fullName>
    </alternativeName>
    <alternativeName>
        <fullName evidence="13 15">tRNA [GM37] methyltransferase</fullName>
    </alternativeName>
</protein>
<dbReference type="Pfam" id="PF01746">
    <property type="entry name" value="tRNA_m1G_MT"/>
    <property type="match status" value="1"/>
</dbReference>
<evidence type="ECO:0000256" key="11">
    <source>
        <dbReference type="ARBA" id="ARBA00022694"/>
    </source>
</evidence>
<evidence type="ECO:0000256" key="10">
    <source>
        <dbReference type="ARBA" id="ARBA00022691"/>
    </source>
</evidence>
<name>A0A1F7UGK1_9BACT</name>
<dbReference type="GO" id="GO:0002939">
    <property type="term" value="P:tRNA N1-guanine methylation"/>
    <property type="evidence" value="ECO:0007669"/>
    <property type="project" value="TreeGrafter"/>
</dbReference>
<dbReference type="InterPro" id="IPR023148">
    <property type="entry name" value="tRNA_m1G_MeTrfase_C_sf"/>
</dbReference>
<dbReference type="PANTHER" id="PTHR46417:SF1">
    <property type="entry name" value="TRNA (GUANINE-N(1)-)-METHYLTRANSFERASE"/>
    <property type="match status" value="1"/>
</dbReference>
<dbReference type="NCBIfam" id="TIGR00088">
    <property type="entry name" value="trmD"/>
    <property type="match status" value="1"/>
</dbReference>
<keyword evidence="9 15" id="KW-0808">Transferase</keyword>
<evidence type="ECO:0000313" key="20">
    <source>
        <dbReference type="Proteomes" id="UP000176604"/>
    </source>
</evidence>
<comment type="similarity">
    <text evidence="3 15 17">Belongs to the RNA methyltransferase TrmD family.</text>
</comment>
<evidence type="ECO:0000256" key="8">
    <source>
        <dbReference type="ARBA" id="ARBA00022603"/>
    </source>
</evidence>
<evidence type="ECO:0000256" key="1">
    <source>
        <dbReference type="ARBA" id="ARBA00002634"/>
    </source>
</evidence>
<evidence type="ECO:0000256" key="5">
    <source>
        <dbReference type="ARBA" id="ARBA00012807"/>
    </source>
</evidence>
<dbReference type="InterPro" id="IPR029026">
    <property type="entry name" value="tRNA_m1G_MTases_N"/>
</dbReference>
<dbReference type="GO" id="GO:0005829">
    <property type="term" value="C:cytosol"/>
    <property type="evidence" value="ECO:0007669"/>
    <property type="project" value="TreeGrafter"/>
</dbReference>
<evidence type="ECO:0000256" key="9">
    <source>
        <dbReference type="ARBA" id="ARBA00022679"/>
    </source>
</evidence>
<dbReference type="EMBL" id="MGEF01000059">
    <property type="protein sequence ID" value="OGL77395.1"/>
    <property type="molecule type" value="Genomic_DNA"/>
</dbReference>
<evidence type="ECO:0000256" key="12">
    <source>
        <dbReference type="ARBA" id="ARBA00029736"/>
    </source>
</evidence>
<feature type="binding site" evidence="15 16">
    <location>
        <position position="115"/>
    </location>
    <ligand>
        <name>S-adenosyl-L-methionine</name>
        <dbReference type="ChEBI" id="CHEBI:59789"/>
    </ligand>
</feature>
<dbReference type="InterPro" id="IPR002649">
    <property type="entry name" value="tRNA_m1G_MeTrfase_TrmD"/>
</dbReference>
<evidence type="ECO:0000256" key="17">
    <source>
        <dbReference type="RuleBase" id="RU003464"/>
    </source>
</evidence>
<comment type="subcellular location">
    <subcellularLocation>
        <location evidence="2 15 17">Cytoplasm</location>
    </subcellularLocation>
</comment>
<dbReference type="InterPro" id="IPR029028">
    <property type="entry name" value="Alpha/beta_knot_MTases"/>
</dbReference>
<comment type="catalytic activity">
    <reaction evidence="14 15 17">
        <text>guanosine(37) in tRNA + S-adenosyl-L-methionine = N(1)-methylguanosine(37) in tRNA + S-adenosyl-L-homocysteine + H(+)</text>
        <dbReference type="Rhea" id="RHEA:36899"/>
        <dbReference type="Rhea" id="RHEA-COMP:10145"/>
        <dbReference type="Rhea" id="RHEA-COMP:10147"/>
        <dbReference type="ChEBI" id="CHEBI:15378"/>
        <dbReference type="ChEBI" id="CHEBI:57856"/>
        <dbReference type="ChEBI" id="CHEBI:59789"/>
        <dbReference type="ChEBI" id="CHEBI:73542"/>
        <dbReference type="ChEBI" id="CHEBI:74269"/>
        <dbReference type="EC" id="2.1.1.228"/>
    </reaction>
</comment>
<keyword evidence="10 15" id="KW-0949">S-adenosyl-L-methionine</keyword>
<dbReference type="Proteomes" id="UP000176604">
    <property type="component" value="Unassembled WGS sequence"/>
</dbReference>
<evidence type="ECO:0000313" key="19">
    <source>
        <dbReference type="EMBL" id="OGL77395.1"/>
    </source>
</evidence>
<dbReference type="NCBIfam" id="NF000648">
    <property type="entry name" value="PRK00026.1"/>
    <property type="match status" value="1"/>
</dbReference>
<comment type="subunit">
    <text evidence="4 15 17">Homodimer.</text>
</comment>
<evidence type="ECO:0000256" key="7">
    <source>
        <dbReference type="ARBA" id="ARBA00022490"/>
    </source>
</evidence>
<gene>
    <name evidence="15" type="primary">trmD</name>
    <name evidence="19" type="ORF">A3J43_03770</name>
</gene>
<dbReference type="HAMAP" id="MF_00605">
    <property type="entry name" value="TrmD"/>
    <property type="match status" value="1"/>
</dbReference>
<evidence type="ECO:0000256" key="6">
    <source>
        <dbReference type="ARBA" id="ARBA00014679"/>
    </source>
</evidence>
<dbReference type="Gene3D" id="1.10.1270.20">
    <property type="entry name" value="tRNA(m1g37)methyltransferase, domain 2"/>
    <property type="match status" value="1"/>
</dbReference>
<evidence type="ECO:0000256" key="13">
    <source>
        <dbReference type="ARBA" id="ARBA00033392"/>
    </source>
</evidence>
<evidence type="ECO:0000256" key="2">
    <source>
        <dbReference type="ARBA" id="ARBA00004496"/>
    </source>
</evidence>
<accession>A0A1F7UGK1</accession>
<comment type="function">
    <text evidence="1 15 17">Specifically methylates guanosine-37 in various tRNAs.</text>
</comment>
<keyword evidence="8 15" id="KW-0489">Methyltransferase</keyword>
<dbReference type="Gene3D" id="3.40.1280.10">
    <property type="match status" value="1"/>
</dbReference>
<comment type="caution">
    <text evidence="19">The sequence shown here is derived from an EMBL/GenBank/DDBJ whole genome shotgun (WGS) entry which is preliminary data.</text>
</comment>
<comment type="caution">
    <text evidence="15">Lacks conserved residue(s) required for the propagation of feature annotation.</text>
</comment>
<dbReference type="GO" id="GO:0052906">
    <property type="term" value="F:tRNA (guanine(37)-N1)-methyltransferase activity"/>
    <property type="evidence" value="ECO:0007669"/>
    <property type="project" value="UniProtKB-UniRule"/>
</dbReference>
<keyword evidence="11 15" id="KW-0819">tRNA processing</keyword>
<keyword evidence="7 15" id="KW-0963">Cytoplasm</keyword>
<evidence type="ECO:0000256" key="4">
    <source>
        <dbReference type="ARBA" id="ARBA00011738"/>
    </source>
</evidence>
<feature type="domain" description="tRNA methyltransferase TRMD/TRM10-type" evidence="18">
    <location>
        <begin position="1"/>
        <end position="227"/>
    </location>
</feature>
<reference evidence="19 20" key="1">
    <citation type="journal article" date="2016" name="Nat. Commun.">
        <title>Thousands of microbial genomes shed light on interconnected biogeochemical processes in an aquifer system.</title>
        <authorList>
            <person name="Anantharaman K."/>
            <person name="Brown C.T."/>
            <person name="Hug L.A."/>
            <person name="Sharon I."/>
            <person name="Castelle C.J."/>
            <person name="Probst A.J."/>
            <person name="Thomas B.C."/>
            <person name="Singh A."/>
            <person name="Wilkins M.J."/>
            <person name="Karaoz U."/>
            <person name="Brodie E.L."/>
            <person name="Williams K.H."/>
            <person name="Hubbard S.S."/>
            <person name="Banfield J.F."/>
        </authorList>
    </citation>
    <scope>NUCLEOTIDE SEQUENCE [LARGE SCALE GENOMIC DNA]</scope>
</reference>
<proteinExistence type="inferred from homology"/>
<evidence type="ECO:0000256" key="3">
    <source>
        <dbReference type="ARBA" id="ARBA00007630"/>
    </source>
</evidence>
<organism evidence="19 20">
    <name type="scientific">Candidatus Uhrbacteria bacterium RIFCSPHIGHO2_12_FULL_54_23</name>
    <dbReference type="NCBI Taxonomy" id="1802397"/>
    <lineage>
        <taxon>Bacteria</taxon>
        <taxon>Candidatus Uhriibacteriota</taxon>
    </lineage>
</organism>
<dbReference type="PANTHER" id="PTHR46417">
    <property type="entry name" value="TRNA (GUANINE-N(1)-)-METHYLTRANSFERASE"/>
    <property type="match status" value="1"/>
</dbReference>
<sequence>MRFDVITLFPEVIESYCAASIVGRAQRDRIIAVKTHNVRAYGEGRHRQVDDKPYGGGPGMVFKAGPLIKTVSAVLKLAPRKKTKIILFSAKGRLFTQRMAVRLARSYERIVMICGRYEGIDERVKSIVKAEEISIGPYVLTDGDIPALAVISSVMRLLPGAITFESLEEESFYRRLVRGPEQEETLEYPHYTRPEVVVYKGKKYRVPKALLSGNHAAISKWREKHMRNVKIKSQKSR</sequence>
<dbReference type="InterPro" id="IPR016009">
    <property type="entry name" value="tRNA_MeTrfase_TRMD/TRM10"/>
</dbReference>
<evidence type="ECO:0000256" key="15">
    <source>
        <dbReference type="HAMAP-Rule" id="MF_00605"/>
    </source>
</evidence>
<dbReference type="PIRSF" id="PIRSF000386">
    <property type="entry name" value="tRNA_mtase"/>
    <property type="match status" value="1"/>
</dbReference>
<dbReference type="EC" id="2.1.1.228" evidence="5 15"/>
<dbReference type="AlphaFoldDB" id="A0A1F7UGK1"/>
<evidence type="ECO:0000256" key="16">
    <source>
        <dbReference type="PIRSR" id="PIRSR000386-1"/>
    </source>
</evidence>
<dbReference type="STRING" id="1802397.A3J43_03770"/>
<dbReference type="SUPFAM" id="SSF75217">
    <property type="entry name" value="alpha/beta knot"/>
    <property type="match status" value="1"/>
</dbReference>
<evidence type="ECO:0000256" key="14">
    <source>
        <dbReference type="ARBA" id="ARBA00047783"/>
    </source>
</evidence>
<evidence type="ECO:0000259" key="18">
    <source>
        <dbReference type="Pfam" id="PF01746"/>
    </source>
</evidence>